<protein>
    <submittedName>
        <fullName evidence="1">Uncharacterized protein</fullName>
    </submittedName>
</protein>
<reference evidence="1" key="1">
    <citation type="submission" date="2019-08" db="EMBL/GenBank/DDBJ databases">
        <authorList>
            <person name="Kucharzyk K."/>
            <person name="Murdoch R.W."/>
            <person name="Higgins S."/>
            <person name="Loffler F."/>
        </authorList>
    </citation>
    <scope>NUCLEOTIDE SEQUENCE</scope>
</reference>
<sequence>MGAVNLHRVGIDRADRRAQLVQNGAKQMHVGDLGDVFNAADSLHQKCGGKDGNSRVFRAADLHLAKQGLAAPNDIFCQTQNPLFYVKTDRLCSLYPQMGLPYRKQGPK</sequence>
<evidence type="ECO:0000313" key="1">
    <source>
        <dbReference type="EMBL" id="MPN09711.1"/>
    </source>
</evidence>
<accession>A0A645F620</accession>
<name>A0A645F620_9ZZZZ</name>
<dbReference type="EMBL" id="VSSQ01055839">
    <property type="protein sequence ID" value="MPN09711.1"/>
    <property type="molecule type" value="Genomic_DNA"/>
</dbReference>
<organism evidence="1">
    <name type="scientific">bioreactor metagenome</name>
    <dbReference type="NCBI Taxonomy" id="1076179"/>
    <lineage>
        <taxon>unclassified sequences</taxon>
        <taxon>metagenomes</taxon>
        <taxon>ecological metagenomes</taxon>
    </lineage>
</organism>
<dbReference type="AlphaFoldDB" id="A0A645F620"/>
<proteinExistence type="predicted"/>
<gene>
    <name evidence="1" type="ORF">SDC9_157003</name>
</gene>
<comment type="caution">
    <text evidence="1">The sequence shown here is derived from an EMBL/GenBank/DDBJ whole genome shotgun (WGS) entry which is preliminary data.</text>
</comment>